<gene>
    <name evidence="7" type="ORF">METZ01_LOCUS243559</name>
</gene>
<dbReference type="AlphaFoldDB" id="A0A382HUC0"/>
<reference evidence="7" key="1">
    <citation type="submission" date="2018-05" db="EMBL/GenBank/DDBJ databases">
        <authorList>
            <person name="Lanie J.A."/>
            <person name="Ng W.-L."/>
            <person name="Kazmierczak K.M."/>
            <person name="Andrzejewski T.M."/>
            <person name="Davidsen T.M."/>
            <person name="Wayne K.J."/>
            <person name="Tettelin H."/>
            <person name="Glass J.I."/>
            <person name="Rusch D."/>
            <person name="Podicherti R."/>
            <person name="Tsui H.-C.T."/>
            <person name="Winkler M.E."/>
        </authorList>
    </citation>
    <scope>NUCLEOTIDE SEQUENCE</scope>
</reference>
<dbReference type="PANTHER" id="PTHR42780">
    <property type="entry name" value="SOLEUCYL-TRNA SYNTHETASE"/>
    <property type="match status" value="1"/>
</dbReference>
<keyword evidence="2" id="KW-0547">Nucleotide-binding</keyword>
<dbReference type="EMBL" id="UINC01063260">
    <property type="protein sequence ID" value="SVB90705.1"/>
    <property type="molecule type" value="Genomic_DNA"/>
</dbReference>
<feature type="domain" description="Aminoacyl-tRNA synthetase class Ia" evidence="6">
    <location>
        <begin position="20"/>
        <end position="96"/>
    </location>
</feature>
<sequence>MTRQFEEIKNLNLPTLEKEILASWEKENTFELSIEKRFNSKNFTFYEGPPTANGRPGIHHVLGRTIKDTFCRYKTLKGFKVSRKAGWDTHGLPVEIE</sequence>
<dbReference type="GO" id="GO:0006428">
    <property type="term" value="P:isoleucyl-tRNA aminoacylation"/>
    <property type="evidence" value="ECO:0007669"/>
    <property type="project" value="TreeGrafter"/>
</dbReference>
<evidence type="ECO:0000256" key="2">
    <source>
        <dbReference type="ARBA" id="ARBA00022741"/>
    </source>
</evidence>
<evidence type="ECO:0000256" key="3">
    <source>
        <dbReference type="ARBA" id="ARBA00022840"/>
    </source>
</evidence>
<dbReference type="Pfam" id="PF00133">
    <property type="entry name" value="tRNA-synt_1"/>
    <property type="match status" value="1"/>
</dbReference>
<evidence type="ECO:0000259" key="6">
    <source>
        <dbReference type="Pfam" id="PF00133"/>
    </source>
</evidence>
<evidence type="ECO:0000256" key="5">
    <source>
        <dbReference type="ARBA" id="ARBA00023146"/>
    </source>
</evidence>
<dbReference type="GO" id="GO:0004822">
    <property type="term" value="F:isoleucine-tRNA ligase activity"/>
    <property type="evidence" value="ECO:0007669"/>
    <property type="project" value="InterPro"/>
</dbReference>
<dbReference type="PANTHER" id="PTHR42780:SF1">
    <property type="entry name" value="ISOLEUCINE--TRNA LIGASE, CYTOPLASMIC"/>
    <property type="match status" value="1"/>
</dbReference>
<keyword evidence="5" id="KW-0030">Aminoacyl-tRNA synthetase</keyword>
<dbReference type="SUPFAM" id="SSF52374">
    <property type="entry name" value="Nucleotidylyl transferase"/>
    <property type="match status" value="1"/>
</dbReference>
<dbReference type="Gene3D" id="3.40.50.620">
    <property type="entry name" value="HUPs"/>
    <property type="match status" value="1"/>
</dbReference>
<accession>A0A382HUC0</accession>
<keyword evidence="1" id="KW-0436">Ligase</keyword>
<dbReference type="InterPro" id="IPR002300">
    <property type="entry name" value="aa-tRNA-synth_Ia"/>
</dbReference>
<dbReference type="InterPro" id="IPR014729">
    <property type="entry name" value="Rossmann-like_a/b/a_fold"/>
</dbReference>
<organism evidence="7">
    <name type="scientific">marine metagenome</name>
    <dbReference type="NCBI Taxonomy" id="408172"/>
    <lineage>
        <taxon>unclassified sequences</taxon>
        <taxon>metagenomes</taxon>
        <taxon>ecological metagenomes</taxon>
    </lineage>
</organism>
<name>A0A382HUC0_9ZZZZ</name>
<evidence type="ECO:0000256" key="1">
    <source>
        <dbReference type="ARBA" id="ARBA00022598"/>
    </source>
</evidence>
<keyword evidence="3" id="KW-0067">ATP-binding</keyword>
<keyword evidence="4" id="KW-0648">Protein biosynthesis</keyword>
<dbReference type="GO" id="GO:0005524">
    <property type="term" value="F:ATP binding"/>
    <property type="evidence" value="ECO:0007669"/>
    <property type="project" value="UniProtKB-KW"/>
</dbReference>
<dbReference type="InterPro" id="IPR023586">
    <property type="entry name" value="Ile-tRNA-ligase_type2"/>
</dbReference>
<evidence type="ECO:0000313" key="7">
    <source>
        <dbReference type="EMBL" id="SVB90705.1"/>
    </source>
</evidence>
<proteinExistence type="predicted"/>
<evidence type="ECO:0000256" key="4">
    <source>
        <dbReference type="ARBA" id="ARBA00022917"/>
    </source>
</evidence>
<feature type="non-terminal residue" evidence="7">
    <location>
        <position position="97"/>
    </location>
</feature>
<protein>
    <recommendedName>
        <fullName evidence="6">Aminoacyl-tRNA synthetase class Ia domain-containing protein</fullName>
    </recommendedName>
</protein>